<comment type="subcellular location">
    <subcellularLocation>
        <location evidence="1">Cell envelope</location>
    </subcellularLocation>
</comment>
<dbReference type="InterPro" id="IPR032518">
    <property type="entry name" value="HepII_N"/>
</dbReference>
<feature type="chain" id="PRO_5014812446" evidence="3">
    <location>
        <begin position="28"/>
        <end position="850"/>
    </location>
</feature>
<dbReference type="InterPro" id="IPR013783">
    <property type="entry name" value="Ig-like_fold"/>
</dbReference>
<feature type="region of interest" description="Disordered" evidence="2">
    <location>
        <begin position="48"/>
        <end position="74"/>
    </location>
</feature>
<dbReference type="InterPro" id="IPR008929">
    <property type="entry name" value="Chondroitin_lyas"/>
</dbReference>
<evidence type="ECO:0000313" key="6">
    <source>
        <dbReference type="EMBL" id="PJK28629.1"/>
    </source>
</evidence>
<dbReference type="InterPro" id="IPR012480">
    <property type="entry name" value="Hepar_II_III_C"/>
</dbReference>
<proteinExistence type="predicted"/>
<evidence type="ECO:0000259" key="5">
    <source>
        <dbReference type="Pfam" id="PF16332"/>
    </source>
</evidence>
<feature type="domain" description="Heparinase II/III-like C-terminal" evidence="4">
    <location>
        <begin position="525"/>
        <end position="747"/>
    </location>
</feature>
<feature type="domain" description="Heparinase II N-terminal" evidence="5">
    <location>
        <begin position="107"/>
        <end position="455"/>
    </location>
</feature>
<sequence length="850" mass="93743">MRNPLRQLWILVRAALVLAAAMPPAAAEPTRLAQTLLTRPDVVDDLTPGGGREMRPYPNDGAHPAQNPPSFRWRRGKTGDVYEVRIALESGEELVRFSSANLLTLKEPLPPGTHRWRLRRWPAFAAPLDWTGTRSFTIGPDIRRRSIENPADAYARAAERKRPRLLPGEPDRSLLIADAYIGWKRAFFDEVAARTGAPPLALPRNEAALGAGGVDQLSREELVAFRREIRGSVNRVMRLLHDGLIVWVVTRHLRDDRFGLDQALAAADWLTELDAFGATSNQAADLLNLRVAKALAVAYDIAHEELDGGQRRRMLTAIENRVQQTFDAYVVDDSRAIAAYPYNSHGYRHVLGILSIATVLAGDTPRARTWFEAAYPVFIGLGNPWGGDDGGYANGVNYGAWEVLNNLAYWDAIRSATGVDYFEAGWAREVSVFLNYVIPPGAPNSGFGDGAEDYRPYVWAETARMLFERTREPLAGHLYAGWRRLIREGELDASELQEEFASWTFLLGAGQPPAPIDTGGASARRLPGAAVFPSIGWAALHSDLADPDRYSILFKSSPYGSFSHSHADQNSFIINGRREPLAIDSGYYDTHKSRHHLAWTTRTEAHNAITFDGGKGQPWDDIGARGRLTRFTSCPGYDAIAGDATEAYAGQLAAAQRTIMYLRPDQVLVYDHLVSATPRRFEWNIHARRRMEPTADGGIRLAMDTGRVCIRQIAGPESGFGQTTDFPREPSKRLQPGWQPQWHGRYTVARPTTSADWLFLISLDCAEADVGEVAVTAGGYRVRIGDRIAHLGPSAELAVPAEGPADPGQCHAPPKRELIAGIREVDDDTSGPHPPAPDARSAIRRLRIGN</sequence>
<dbReference type="Gene3D" id="2.60.40.10">
    <property type="entry name" value="Immunoglobulins"/>
    <property type="match status" value="1"/>
</dbReference>
<dbReference type="Gene3D" id="1.50.10.100">
    <property type="entry name" value="Chondroitin AC/alginate lyase"/>
    <property type="match status" value="1"/>
</dbReference>
<evidence type="ECO:0000259" key="4">
    <source>
        <dbReference type="Pfam" id="PF07940"/>
    </source>
</evidence>
<keyword evidence="7" id="KW-1185">Reference proteome</keyword>
<dbReference type="EMBL" id="PHIG01000041">
    <property type="protein sequence ID" value="PJK28629.1"/>
    <property type="molecule type" value="Genomic_DNA"/>
</dbReference>
<feature type="region of interest" description="Disordered" evidence="2">
    <location>
        <begin position="719"/>
        <end position="738"/>
    </location>
</feature>
<protein>
    <submittedName>
        <fullName evidence="6">Uncharacterized protein</fullName>
    </submittedName>
</protein>
<dbReference type="Pfam" id="PF07940">
    <property type="entry name" value="Hepar_II_III_C"/>
    <property type="match status" value="1"/>
</dbReference>
<evidence type="ECO:0000256" key="2">
    <source>
        <dbReference type="SAM" id="MobiDB-lite"/>
    </source>
</evidence>
<name>A0A2M9FYW6_9PROT</name>
<gene>
    <name evidence="6" type="ORF">CVT23_16065</name>
</gene>
<keyword evidence="3" id="KW-0732">Signal</keyword>
<dbReference type="OrthoDB" id="9772435at2"/>
<evidence type="ECO:0000313" key="7">
    <source>
        <dbReference type="Proteomes" id="UP000229498"/>
    </source>
</evidence>
<dbReference type="AlphaFoldDB" id="A0A2M9FYW6"/>
<dbReference type="RefSeq" id="WP_109795957.1">
    <property type="nucleotide sequence ID" value="NZ_PHIG01000041.1"/>
</dbReference>
<dbReference type="GO" id="GO:0030313">
    <property type="term" value="C:cell envelope"/>
    <property type="evidence" value="ECO:0007669"/>
    <property type="project" value="UniProtKB-SubCell"/>
</dbReference>
<dbReference type="Gene3D" id="2.70.98.70">
    <property type="match status" value="1"/>
</dbReference>
<accession>A0A2M9FYW6</accession>
<feature type="region of interest" description="Disordered" evidence="2">
    <location>
        <begin position="824"/>
        <end position="850"/>
    </location>
</feature>
<evidence type="ECO:0000256" key="3">
    <source>
        <dbReference type="SAM" id="SignalP"/>
    </source>
</evidence>
<feature type="signal peptide" evidence="3">
    <location>
        <begin position="1"/>
        <end position="27"/>
    </location>
</feature>
<reference evidence="6 7" key="1">
    <citation type="submission" date="2017-11" db="EMBL/GenBank/DDBJ databases">
        <title>Draft genome sequence of Rhizobiales bacterium SY3-13.</title>
        <authorList>
            <person name="Sun C."/>
        </authorList>
    </citation>
    <scope>NUCLEOTIDE SEQUENCE [LARGE SCALE GENOMIC DNA]</scope>
    <source>
        <strain evidence="6 7">SY3-13</strain>
    </source>
</reference>
<dbReference type="Pfam" id="PF16332">
    <property type="entry name" value="DUF4962"/>
    <property type="match status" value="1"/>
</dbReference>
<comment type="caution">
    <text evidence="6">The sequence shown here is derived from an EMBL/GenBank/DDBJ whole genome shotgun (WGS) entry which is preliminary data.</text>
</comment>
<dbReference type="GO" id="GO:0016829">
    <property type="term" value="F:lyase activity"/>
    <property type="evidence" value="ECO:0007669"/>
    <property type="project" value="InterPro"/>
</dbReference>
<organism evidence="6 7">
    <name type="scientific">Minwuia thermotolerans</name>
    <dbReference type="NCBI Taxonomy" id="2056226"/>
    <lineage>
        <taxon>Bacteria</taxon>
        <taxon>Pseudomonadati</taxon>
        <taxon>Pseudomonadota</taxon>
        <taxon>Alphaproteobacteria</taxon>
        <taxon>Minwuiales</taxon>
        <taxon>Minwuiaceae</taxon>
        <taxon>Minwuia</taxon>
    </lineage>
</organism>
<dbReference type="Proteomes" id="UP000229498">
    <property type="component" value="Unassembled WGS sequence"/>
</dbReference>
<evidence type="ECO:0000256" key="1">
    <source>
        <dbReference type="ARBA" id="ARBA00004196"/>
    </source>
</evidence>